<keyword evidence="5 7" id="KW-0067">ATP-binding</keyword>
<dbReference type="InterPro" id="IPR023313">
    <property type="entry name" value="UBQ-conjugating_AS"/>
</dbReference>
<feature type="compositionally biased region" description="Polar residues" evidence="8">
    <location>
        <begin position="285"/>
        <end position="303"/>
    </location>
</feature>
<evidence type="ECO:0000256" key="2">
    <source>
        <dbReference type="ARBA" id="ARBA00022679"/>
    </source>
</evidence>
<dbReference type="CDD" id="cd23805">
    <property type="entry name" value="UBCc_UBE2T"/>
    <property type="match status" value="1"/>
</dbReference>
<dbReference type="OrthoDB" id="9978460at2759"/>
<dbReference type="Pfam" id="PF00179">
    <property type="entry name" value="UQ_con"/>
    <property type="match status" value="1"/>
</dbReference>
<dbReference type="PROSITE" id="PS00183">
    <property type="entry name" value="UBC_1"/>
    <property type="match status" value="1"/>
</dbReference>
<feature type="active site" description="Glycyl thioester intermediate" evidence="6">
    <location>
        <position position="95"/>
    </location>
</feature>
<evidence type="ECO:0000256" key="1">
    <source>
        <dbReference type="ARBA" id="ARBA00012486"/>
    </source>
</evidence>
<feature type="compositionally biased region" description="Low complexity" evidence="8">
    <location>
        <begin position="187"/>
        <end position="203"/>
    </location>
</feature>
<dbReference type="EC" id="2.3.2.23" evidence="1"/>
<feature type="compositionally biased region" description="Polar residues" evidence="8">
    <location>
        <begin position="165"/>
        <end position="186"/>
    </location>
</feature>
<protein>
    <recommendedName>
        <fullName evidence="1">E2 ubiquitin-conjugating enzyme</fullName>
        <ecNumber evidence="1">2.3.2.23</ecNumber>
    </recommendedName>
</protein>
<proteinExistence type="inferred from homology"/>
<keyword evidence="11" id="KW-1185">Reference proteome</keyword>
<keyword evidence="4 7" id="KW-0833">Ubl conjugation pathway</keyword>
<accession>A0A5A7Q7R1</accession>
<evidence type="ECO:0000313" key="11">
    <source>
        <dbReference type="Proteomes" id="UP000325081"/>
    </source>
</evidence>
<dbReference type="SMART" id="SM00212">
    <property type="entry name" value="UBCc"/>
    <property type="match status" value="1"/>
</dbReference>
<dbReference type="Proteomes" id="UP000325081">
    <property type="component" value="Unassembled WGS sequence"/>
</dbReference>
<reference evidence="11" key="1">
    <citation type="journal article" date="2019" name="Curr. Biol.">
        <title>Genome Sequence of Striga asiatica Provides Insight into the Evolution of Plant Parasitism.</title>
        <authorList>
            <person name="Yoshida S."/>
            <person name="Kim S."/>
            <person name="Wafula E.K."/>
            <person name="Tanskanen J."/>
            <person name="Kim Y.M."/>
            <person name="Honaas L."/>
            <person name="Yang Z."/>
            <person name="Spallek T."/>
            <person name="Conn C.E."/>
            <person name="Ichihashi Y."/>
            <person name="Cheong K."/>
            <person name="Cui S."/>
            <person name="Der J.P."/>
            <person name="Gundlach H."/>
            <person name="Jiao Y."/>
            <person name="Hori C."/>
            <person name="Ishida J.K."/>
            <person name="Kasahara H."/>
            <person name="Kiba T."/>
            <person name="Kim M.S."/>
            <person name="Koo N."/>
            <person name="Laohavisit A."/>
            <person name="Lee Y.H."/>
            <person name="Lumba S."/>
            <person name="McCourt P."/>
            <person name="Mortimer J.C."/>
            <person name="Mutuku J.M."/>
            <person name="Nomura T."/>
            <person name="Sasaki-Sekimoto Y."/>
            <person name="Seto Y."/>
            <person name="Wang Y."/>
            <person name="Wakatake T."/>
            <person name="Sakakibara H."/>
            <person name="Demura T."/>
            <person name="Yamaguchi S."/>
            <person name="Yoneyama K."/>
            <person name="Manabe R.I."/>
            <person name="Nelson D.C."/>
            <person name="Schulman A.H."/>
            <person name="Timko M.P."/>
            <person name="dePamphilis C.W."/>
            <person name="Choi D."/>
            <person name="Shirasu K."/>
        </authorList>
    </citation>
    <scope>NUCLEOTIDE SEQUENCE [LARGE SCALE GENOMIC DNA]</scope>
    <source>
        <strain evidence="11">cv. UVA1</strain>
    </source>
</reference>
<name>A0A5A7Q7R1_STRAF</name>
<evidence type="ECO:0000256" key="3">
    <source>
        <dbReference type="ARBA" id="ARBA00022741"/>
    </source>
</evidence>
<evidence type="ECO:0000256" key="8">
    <source>
        <dbReference type="SAM" id="MobiDB-lite"/>
    </source>
</evidence>
<dbReference type="GO" id="GO:0061631">
    <property type="term" value="F:ubiquitin conjugating enzyme activity"/>
    <property type="evidence" value="ECO:0007669"/>
    <property type="project" value="UniProtKB-EC"/>
</dbReference>
<sequence>MAQAARLSLRMQKEVKLLLTDPPPGASFPTLSDDCSFTSLSSINALFQGPHGTVYANGVFKIKIQIPERYPFQPPVVTFATPIYHPNIDNGGRICLDILNLPPKGTWQPSLNISTVLTSIGLLLSEPNPDDGLMHEASREYKYNREAFNQKARSMTEKYARVGESGSSSGSQIHTGPSTAQLQTETQGSGSKLSLGSLQSNSNEIYNESSDKSNAMRNKLSLPVPLGKNRMSLKSQYSSVLDAKTTTNDTSECMPSITTGGKNSSISVGKEHQSLPSDEKENLPLTGQSNWLGASSDNNPENQSGHLFEFLHVKNSIAEDVIVLDSEDSEDEKVPVRSKLLQSRRCLPRKRKGNLA</sequence>
<dbReference type="AlphaFoldDB" id="A0A5A7Q7R1"/>
<dbReference type="GO" id="GO:0005524">
    <property type="term" value="F:ATP binding"/>
    <property type="evidence" value="ECO:0007669"/>
    <property type="project" value="UniProtKB-UniRule"/>
</dbReference>
<comment type="caution">
    <text evidence="10">The sequence shown here is derived from an EMBL/GenBank/DDBJ whole genome shotgun (WGS) entry which is preliminary data.</text>
</comment>
<keyword evidence="2" id="KW-0808">Transferase</keyword>
<dbReference type="PANTHER" id="PTHR24068">
    <property type="entry name" value="UBIQUITIN-CONJUGATING ENZYME E2"/>
    <property type="match status" value="1"/>
</dbReference>
<feature type="domain" description="UBC core" evidence="9">
    <location>
        <begin position="6"/>
        <end position="161"/>
    </location>
</feature>
<feature type="compositionally biased region" description="Polar residues" evidence="8">
    <location>
        <begin position="204"/>
        <end position="216"/>
    </location>
</feature>
<feature type="compositionally biased region" description="Polar residues" evidence="8">
    <location>
        <begin position="247"/>
        <end position="267"/>
    </location>
</feature>
<gene>
    <name evidence="10" type="ORF">STAS_18002</name>
</gene>
<dbReference type="EMBL" id="BKCP01006072">
    <property type="protein sequence ID" value="GER41289.1"/>
    <property type="molecule type" value="Genomic_DNA"/>
</dbReference>
<dbReference type="SUPFAM" id="SSF54495">
    <property type="entry name" value="UBC-like"/>
    <property type="match status" value="1"/>
</dbReference>
<evidence type="ECO:0000256" key="6">
    <source>
        <dbReference type="PROSITE-ProRule" id="PRU10133"/>
    </source>
</evidence>
<evidence type="ECO:0000313" key="10">
    <source>
        <dbReference type="EMBL" id="GER41289.1"/>
    </source>
</evidence>
<keyword evidence="3 7" id="KW-0547">Nucleotide-binding</keyword>
<feature type="region of interest" description="Disordered" evidence="8">
    <location>
        <begin position="152"/>
        <end position="217"/>
    </location>
</feature>
<evidence type="ECO:0000256" key="4">
    <source>
        <dbReference type="ARBA" id="ARBA00022786"/>
    </source>
</evidence>
<dbReference type="FunFam" id="3.10.110.10:FF:000041">
    <property type="entry name" value="Ubiquitin-conjugating enzyme E2 T"/>
    <property type="match status" value="1"/>
</dbReference>
<organism evidence="10 11">
    <name type="scientific">Striga asiatica</name>
    <name type="common">Asiatic witchweed</name>
    <name type="synonym">Buchnera asiatica</name>
    <dbReference type="NCBI Taxonomy" id="4170"/>
    <lineage>
        <taxon>Eukaryota</taxon>
        <taxon>Viridiplantae</taxon>
        <taxon>Streptophyta</taxon>
        <taxon>Embryophyta</taxon>
        <taxon>Tracheophyta</taxon>
        <taxon>Spermatophyta</taxon>
        <taxon>Magnoliopsida</taxon>
        <taxon>eudicotyledons</taxon>
        <taxon>Gunneridae</taxon>
        <taxon>Pentapetalae</taxon>
        <taxon>asterids</taxon>
        <taxon>lamiids</taxon>
        <taxon>Lamiales</taxon>
        <taxon>Orobanchaceae</taxon>
        <taxon>Buchnereae</taxon>
        <taxon>Striga</taxon>
    </lineage>
</organism>
<comment type="similarity">
    <text evidence="7">Belongs to the ubiquitin-conjugating enzyme family.</text>
</comment>
<feature type="compositionally biased region" description="Basic and acidic residues" evidence="8">
    <location>
        <begin position="269"/>
        <end position="282"/>
    </location>
</feature>
<evidence type="ECO:0000259" key="9">
    <source>
        <dbReference type="PROSITE" id="PS50127"/>
    </source>
</evidence>
<dbReference type="InterPro" id="IPR016135">
    <property type="entry name" value="UBQ-conjugating_enzyme/RWD"/>
</dbReference>
<dbReference type="PROSITE" id="PS50127">
    <property type="entry name" value="UBC_2"/>
    <property type="match status" value="1"/>
</dbReference>
<dbReference type="Gene3D" id="3.10.110.10">
    <property type="entry name" value="Ubiquitin Conjugating Enzyme"/>
    <property type="match status" value="1"/>
</dbReference>
<evidence type="ECO:0000256" key="7">
    <source>
        <dbReference type="RuleBase" id="RU362109"/>
    </source>
</evidence>
<dbReference type="InterPro" id="IPR000608">
    <property type="entry name" value="UBC"/>
</dbReference>
<feature type="region of interest" description="Disordered" evidence="8">
    <location>
        <begin position="247"/>
        <end position="303"/>
    </location>
</feature>
<evidence type="ECO:0000256" key="5">
    <source>
        <dbReference type="ARBA" id="ARBA00022840"/>
    </source>
</evidence>